<feature type="transmembrane region" description="Helical" evidence="1">
    <location>
        <begin position="32"/>
        <end position="54"/>
    </location>
</feature>
<keyword evidence="3" id="KW-1185">Reference proteome</keyword>
<keyword evidence="1" id="KW-1133">Transmembrane helix</keyword>
<dbReference type="AlphaFoldDB" id="A0A9N9TRN9"/>
<proteinExistence type="predicted"/>
<organism evidence="2 3">
    <name type="scientific">Phyllotreta striolata</name>
    <name type="common">Striped flea beetle</name>
    <name type="synonym">Crioceris striolata</name>
    <dbReference type="NCBI Taxonomy" id="444603"/>
    <lineage>
        <taxon>Eukaryota</taxon>
        <taxon>Metazoa</taxon>
        <taxon>Ecdysozoa</taxon>
        <taxon>Arthropoda</taxon>
        <taxon>Hexapoda</taxon>
        <taxon>Insecta</taxon>
        <taxon>Pterygota</taxon>
        <taxon>Neoptera</taxon>
        <taxon>Endopterygota</taxon>
        <taxon>Coleoptera</taxon>
        <taxon>Polyphaga</taxon>
        <taxon>Cucujiformia</taxon>
        <taxon>Chrysomeloidea</taxon>
        <taxon>Chrysomelidae</taxon>
        <taxon>Galerucinae</taxon>
        <taxon>Alticini</taxon>
        <taxon>Phyllotreta</taxon>
    </lineage>
</organism>
<keyword evidence="1" id="KW-0812">Transmembrane</keyword>
<evidence type="ECO:0000256" key="1">
    <source>
        <dbReference type="SAM" id="Phobius"/>
    </source>
</evidence>
<evidence type="ECO:0000313" key="2">
    <source>
        <dbReference type="EMBL" id="CAG9861500.1"/>
    </source>
</evidence>
<dbReference type="OrthoDB" id="10059103at2759"/>
<dbReference type="Proteomes" id="UP001153712">
    <property type="component" value="Chromosome 4"/>
</dbReference>
<accession>A0A9N9TRN9</accession>
<name>A0A9N9TRN9_PHYSR</name>
<evidence type="ECO:0000313" key="3">
    <source>
        <dbReference type="Proteomes" id="UP001153712"/>
    </source>
</evidence>
<protein>
    <submittedName>
        <fullName evidence="2">Uncharacterized protein</fullName>
    </submittedName>
</protein>
<reference evidence="2" key="1">
    <citation type="submission" date="2022-01" db="EMBL/GenBank/DDBJ databases">
        <authorList>
            <person name="King R."/>
        </authorList>
    </citation>
    <scope>NUCLEOTIDE SEQUENCE</scope>
</reference>
<keyword evidence="1" id="KW-0472">Membrane</keyword>
<sequence length="307" mass="35454">MKNVSRLTKQERDQSKTVKEENENFLNTFDRFVLSILFILMIINVLLSIDPIAWRLCSLGRILMIKSLPYYDWRPWKTEQCLINNKSPEKTPTTAELNCNTCEDTFKIDVHEYLNEDILEERYVNVDAPVVLTKAGVEQWPNDTAFIEQLLEEPDFAESYPCTLSGSFTKQPADLRAVLAKRKYFDRFLVHFRNCEPEAVRTFRSVVNRPRSLPDTYSPTLYNWALWSRGYKSSGYKRVELVEKVAVVGQLVGATRLQLVPRGNCREVCSTLGVTLRAKEVLVFTGLWDLEYMPGHGGENFAVVMEF</sequence>
<gene>
    <name evidence="2" type="ORF">PHYEVI_LOCUS7839</name>
</gene>
<dbReference type="EMBL" id="OU900097">
    <property type="protein sequence ID" value="CAG9861500.1"/>
    <property type="molecule type" value="Genomic_DNA"/>
</dbReference>